<dbReference type="Pfam" id="PF26345">
    <property type="entry name" value="ScoMcrA_N"/>
    <property type="match status" value="1"/>
</dbReference>
<dbReference type="EMBL" id="FLUB01000016">
    <property type="protein sequence ID" value="SBV64260.1"/>
    <property type="molecule type" value="Genomic_DNA"/>
</dbReference>
<dbReference type="CDD" id="cd00085">
    <property type="entry name" value="HNHc"/>
    <property type="match status" value="1"/>
</dbReference>
<gene>
    <name evidence="3" type="ORF">KL86CIT2_290094</name>
    <name evidence="4" type="ORF">KM92CIT3_40352</name>
</gene>
<dbReference type="InterPro" id="IPR003615">
    <property type="entry name" value="HNH_nuc"/>
</dbReference>
<protein>
    <submittedName>
        <fullName evidence="4">Endonuclease</fullName>
    </submittedName>
</protein>
<organism evidence="4">
    <name type="scientific">uncultured Citrobacter sp</name>
    <dbReference type="NCBI Taxonomy" id="200446"/>
    <lineage>
        <taxon>Bacteria</taxon>
        <taxon>Pseudomonadati</taxon>
        <taxon>Pseudomonadota</taxon>
        <taxon>Gammaproteobacteria</taxon>
        <taxon>Enterobacterales</taxon>
        <taxon>Enterobacteriaceae</taxon>
        <taxon>Citrobacter</taxon>
        <taxon>environmental samples</taxon>
    </lineage>
</organism>
<sequence length="211" mass="23881">MNELPDTLPREYIIKAIHAYDSGFSHRFKEARLYELEFQGRRYPSKAIAGIAATLLTGKAFTPQDFSGGISSKCVRLLTEQGFHIVQDKKRAAAVSDTIFPEELEAQTEYIEGAATQVTVNRYERDRNARQAALRHHGCQCKVCGIDMSKVYGKIAEGFIHVHHLVPLSAIKEDYRLDPINDLIPVCPNCHAMLHRRLPPYTPEELKNMLC</sequence>
<evidence type="ECO:0000313" key="4">
    <source>
        <dbReference type="EMBL" id="SBV64260.1"/>
    </source>
</evidence>
<keyword evidence="4" id="KW-0378">Hydrolase</keyword>
<dbReference type="Gene3D" id="1.10.30.50">
    <property type="match status" value="1"/>
</dbReference>
<feature type="domain" description="ScoMcrA-like N-terminal head" evidence="2">
    <location>
        <begin position="10"/>
        <end position="86"/>
    </location>
</feature>
<accession>A0A212IBV7</accession>
<dbReference type="RefSeq" id="WP_003845570.1">
    <property type="nucleotide sequence ID" value="NZ_LT598670.1"/>
</dbReference>
<dbReference type="InterPro" id="IPR058807">
    <property type="entry name" value="ScoMcrA_N"/>
</dbReference>
<evidence type="ECO:0000259" key="2">
    <source>
        <dbReference type="Pfam" id="PF26345"/>
    </source>
</evidence>
<keyword evidence="4" id="KW-0540">Nuclease</keyword>
<dbReference type="GO" id="GO:0008270">
    <property type="term" value="F:zinc ion binding"/>
    <property type="evidence" value="ECO:0007669"/>
    <property type="project" value="InterPro"/>
</dbReference>
<evidence type="ECO:0000313" key="3">
    <source>
        <dbReference type="EMBL" id="SBV63154.1"/>
    </source>
</evidence>
<feature type="domain" description="HNH" evidence="1">
    <location>
        <begin position="141"/>
        <end position="197"/>
    </location>
</feature>
<dbReference type="EMBL" id="FLUA01000026">
    <property type="protein sequence ID" value="SBV63154.1"/>
    <property type="molecule type" value="Genomic_DNA"/>
</dbReference>
<keyword evidence="4" id="KW-0255">Endonuclease</keyword>
<name>A0A212IBV7_9ENTR</name>
<dbReference type="GO" id="GO:0004519">
    <property type="term" value="F:endonuclease activity"/>
    <property type="evidence" value="ECO:0007669"/>
    <property type="project" value="UniProtKB-KW"/>
</dbReference>
<dbReference type="AlphaFoldDB" id="A0A212IBV7"/>
<reference evidence="4" key="1">
    <citation type="submission" date="2016-04" db="EMBL/GenBank/DDBJ databases">
        <authorList>
            <person name="Evans L.H."/>
            <person name="Alamgir A."/>
            <person name="Owens N."/>
            <person name="Weber N.D."/>
            <person name="Virtaneva K."/>
            <person name="Barbian K."/>
            <person name="Babar A."/>
            <person name="Rosenke K."/>
        </authorList>
    </citation>
    <scope>NUCLEOTIDE SEQUENCE</scope>
    <source>
        <strain evidence="3">86-2</strain>
        <strain evidence="4">92-3</strain>
    </source>
</reference>
<proteinExistence type="predicted"/>
<dbReference type="GO" id="GO:0003676">
    <property type="term" value="F:nucleic acid binding"/>
    <property type="evidence" value="ECO:0007669"/>
    <property type="project" value="InterPro"/>
</dbReference>
<evidence type="ECO:0000259" key="1">
    <source>
        <dbReference type="Pfam" id="PF01844"/>
    </source>
</evidence>
<dbReference type="InterPro" id="IPR002711">
    <property type="entry name" value="HNH"/>
</dbReference>
<dbReference type="Pfam" id="PF01844">
    <property type="entry name" value="HNH"/>
    <property type="match status" value="1"/>
</dbReference>
<dbReference type="GeneID" id="87002902"/>